<feature type="transmembrane region" description="Helical" evidence="1">
    <location>
        <begin position="48"/>
        <end position="70"/>
    </location>
</feature>
<dbReference type="SUPFAM" id="SSF50494">
    <property type="entry name" value="Trypsin-like serine proteases"/>
    <property type="match status" value="1"/>
</dbReference>
<keyword evidence="3" id="KW-0378">Hydrolase</keyword>
<dbReference type="PANTHER" id="PTHR24260">
    <property type="match status" value="1"/>
</dbReference>
<evidence type="ECO:0000256" key="1">
    <source>
        <dbReference type="SAM" id="Phobius"/>
    </source>
</evidence>
<organism evidence="3 4">
    <name type="scientific">Aquabacterium soli</name>
    <dbReference type="NCBI Taxonomy" id="2493092"/>
    <lineage>
        <taxon>Bacteria</taxon>
        <taxon>Pseudomonadati</taxon>
        <taxon>Pseudomonadota</taxon>
        <taxon>Betaproteobacteria</taxon>
        <taxon>Burkholderiales</taxon>
        <taxon>Aquabacterium</taxon>
    </lineage>
</organism>
<dbReference type="InterPro" id="IPR009003">
    <property type="entry name" value="Peptidase_S1_PA"/>
</dbReference>
<gene>
    <name evidence="3" type="ORF">EIP75_15920</name>
</gene>
<proteinExistence type="predicted"/>
<keyword evidence="1" id="KW-0472">Membrane</keyword>
<dbReference type="GO" id="GO:0006508">
    <property type="term" value="P:proteolysis"/>
    <property type="evidence" value="ECO:0007669"/>
    <property type="project" value="UniProtKB-KW"/>
</dbReference>
<feature type="transmembrane region" description="Helical" evidence="1">
    <location>
        <begin position="290"/>
        <end position="307"/>
    </location>
</feature>
<dbReference type="Proteomes" id="UP000269265">
    <property type="component" value="Unassembled WGS sequence"/>
</dbReference>
<dbReference type="AlphaFoldDB" id="A0A3R8TAR8"/>
<dbReference type="SMART" id="SM00020">
    <property type="entry name" value="Tryp_SPc"/>
    <property type="match status" value="1"/>
</dbReference>
<keyword evidence="1" id="KW-1133">Transmembrane helix</keyword>
<evidence type="ECO:0000259" key="2">
    <source>
        <dbReference type="PROSITE" id="PS50240"/>
    </source>
</evidence>
<dbReference type="GO" id="GO:0004252">
    <property type="term" value="F:serine-type endopeptidase activity"/>
    <property type="evidence" value="ECO:0007669"/>
    <property type="project" value="InterPro"/>
</dbReference>
<dbReference type="InterPro" id="IPR051333">
    <property type="entry name" value="CLIP_Serine_Protease"/>
</dbReference>
<dbReference type="Pfam" id="PF00089">
    <property type="entry name" value="Trypsin"/>
    <property type="match status" value="1"/>
</dbReference>
<dbReference type="InterPro" id="IPR001254">
    <property type="entry name" value="Trypsin_dom"/>
</dbReference>
<feature type="domain" description="Peptidase S1" evidence="2">
    <location>
        <begin position="71"/>
        <end position="274"/>
    </location>
</feature>
<evidence type="ECO:0000313" key="3">
    <source>
        <dbReference type="EMBL" id="RRS03430.1"/>
    </source>
</evidence>
<keyword evidence="3" id="KW-0645">Protease</keyword>
<evidence type="ECO:0000313" key="4">
    <source>
        <dbReference type="Proteomes" id="UP000269265"/>
    </source>
</evidence>
<name>A0A3R8TAR8_9BURK</name>
<keyword evidence="4" id="KW-1185">Reference proteome</keyword>
<dbReference type="InterPro" id="IPR043504">
    <property type="entry name" value="Peptidase_S1_PA_chymotrypsin"/>
</dbReference>
<dbReference type="PANTHER" id="PTHR24260:SF136">
    <property type="entry name" value="GH08193P-RELATED"/>
    <property type="match status" value="1"/>
</dbReference>
<reference evidence="3 4" key="1">
    <citation type="submission" date="2018-12" db="EMBL/GenBank/DDBJ databases">
        <title>The whole draft genome of Aquabacterium sp. SJQ9.</title>
        <authorList>
            <person name="Sun L."/>
            <person name="Gao X."/>
            <person name="Chen W."/>
            <person name="Huang K."/>
        </authorList>
    </citation>
    <scope>NUCLEOTIDE SEQUENCE [LARGE SCALE GENOMIC DNA]</scope>
    <source>
        <strain evidence="3 4">SJQ9</strain>
    </source>
</reference>
<protein>
    <submittedName>
        <fullName evidence="3">Trypsin-like serine protease</fullName>
    </submittedName>
</protein>
<dbReference type="PROSITE" id="PS50240">
    <property type="entry name" value="TRYPSIN_DOM"/>
    <property type="match status" value="1"/>
</dbReference>
<comment type="caution">
    <text evidence="3">The sequence shown here is derived from an EMBL/GenBank/DDBJ whole genome shotgun (WGS) entry which is preliminary data.</text>
</comment>
<dbReference type="EMBL" id="RSED01000012">
    <property type="protein sequence ID" value="RRS03430.1"/>
    <property type="molecule type" value="Genomic_DNA"/>
</dbReference>
<keyword evidence="1" id="KW-0812">Transmembrane</keyword>
<sequence length="315" mass="32227">MLAQSPARPHVSPFDSWEIVALRPRSPTINAYKLFNSATWGSIMKRTLTAWATALTLTAGLALAALPAYALQGGTATSNFAVVGEIGGTSGVLIADNWVLTAAHVAKGVSTGATTFSSSLGTSVISQVVLFSNEAFPANDIALVRLLTSISGEHAVLNDTAIQNSQVSTLGPLTAASAQNQQPRGYASTTAIAATTTDDVDTGSHTVNWLITQGATVQGGDSGSGLFLGQVSDSSGAVLLGIASALITFDDGSPSLSGYVQVSAYKSWIDSTLSTYGGQQVTWVSAVAEPSLPALIIAGGLIAAVMARRGQRVTR</sequence>
<dbReference type="InterPro" id="IPR001314">
    <property type="entry name" value="Peptidase_S1A"/>
</dbReference>
<accession>A0A3R8TAR8</accession>
<dbReference type="Gene3D" id="2.40.10.10">
    <property type="entry name" value="Trypsin-like serine proteases"/>
    <property type="match status" value="1"/>
</dbReference>
<dbReference type="PRINTS" id="PR00722">
    <property type="entry name" value="CHYMOTRYPSIN"/>
</dbReference>